<organism evidence="1 2">
    <name type="scientific">Pogonophryne albipinna</name>
    <dbReference type="NCBI Taxonomy" id="1090488"/>
    <lineage>
        <taxon>Eukaryota</taxon>
        <taxon>Metazoa</taxon>
        <taxon>Chordata</taxon>
        <taxon>Craniata</taxon>
        <taxon>Vertebrata</taxon>
        <taxon>Euteleostomi</taxon>
        <taxon>Actinopterygii</taxon>
        <taxon>Neopterygii</taxon>
        <taxon>Teleostei</taxon>
        <taxon>Neoteleostei</taxon>
        <taxon>Acanthomorphata</taxon>
        <taxon>Eupercaria</taxon>
        <taxon>Perciformes</taxon>
        <taxon>Notothenioidei</taxon>
        <taxon>Pogonophryne</taxon>
    </lineage>
</organism>
<accession>A0AAD6B6U6</accession>
<dbReference type="PANTHER" id="PTHR45913">
    <property type="entry name" value="EPM2A-INTERACTING PROTEIN 1"/>
    <property type="match status" value="1"/>
</dbReference>
<comment type="caution">
    <text evidence="1">The sequence shown here is derived from an EMBL/GenBank/DDBJ whole genome shotgun (WGS) entry which is preliminary data.</text>
</comment>
<evidence type="ECO:0000313" key="1">
    <source>
        <dbReference type="EMBL" id="KAJ4937848.1"/>
    </source>
</evidence>
<dbReference type="PANTHER" id="PTHR45913:SF19">
    <property type="entry name" value="LOW QUALITY PROTEIN: ZINC FINGER BED DOMAIN-CONTAINING PROTEIN 5-LIKE"/>
    <property type="match status" value="1"/>
</dbReference>
<dbReference type="AlphaFoldDB" id="A0AAD6B6U6"/>
<reference evidence="1" key="1">
    <citation type="submission" date="2022-11" db="EMBL/GenBank/DDBJ databases">
        <title>Chromosome-level genome of Pogonophryne albipinna.</title>
        <authorList>
            <person name="Jo E."/>
        </authorList>
    </citation>
    <scope>NUCLEOTIDE SEQUENCE</scope>
    <source>
        <strain evidence="1">SGF0006</strain>
        <tissue evidence="1">Muscle</tissue>
    </source>
</reference>
<dbReference type="Proteomes" id="UP001219934">
    <property type="component" value="Unassembled WGS sequence"/>
</dbReference>
<dbReference type="InterPro" id="IPR012337">
    <property type="entry name" value="RNaseH-like_sf"/>
</dbReference>
<dbReference type="EMBL" id="JAPTMU010000009">
    <property type="protein sequence ID" value="KAJ4937848.1"/>
    <property type="molecule type" value="Genomic_DNA"/>
</dbReference>
<sequence>MHGDKQAQELEAMPLSDGTISRRIMDMAQDIKEALASKTLDPELKSVLETAIKMVNYIKSRPLNTRLFANLCNELGSEHQGLLFHTEVRWLSMRNVLSRLYELRDEVRLFLTEHGSQLADHLTDPDWLTRLAYLSCIFDRLNGLNLSLQGENTSIMS</sequence>
<gene>
    <name evidence="1" type="ORF">JOQ06_002478</name>
</gene>
<keyword evidence="2" id="KW-1185">Reference proteome</keyword>
<evidence type="ECO:0000313" key="2">
    <source>
        <dbReference type="Proteomes" id="UP001219934"/>
    </source>
</evidence>
<dbReference type="SUPFAM" id="SSF53098">
    <property type="entry name" value="Ribonuclease H-like"/>
    <property type="match status" value="1"/>
</dbReference>
<protein>
    <submittedName>
        <fullName evidence="1">Uncharacterized protein</fullName>
    </submittedName>
</protein>
<name>A0AAD6B6U6_9TELE</name>
<proteinExistence type="predicted"/>